<name>A0A6J5MAA8_9CAUD</name>
<evidence type="ECO:0000313" key="1">
    <source>
        <dbReference type="EMBL" id="CAB4141986.1"/>
    </source>
</evidence>
<gene>
    <name evidence="1" type="ORF">UFOVP423_20</name>
</gene>
<reference evidence="1" key="1">
    <citation type="submission" date="2020-04" db="EMBL/GenBank/DDBJ databases">
        <authorList>
            <person name="Chiriac C."/>
            <person name="Salcher M."/>
            <person name="Ghai R."/>
            <person name="Kavagutti S V."/>
        </authorList>
    </citation>
    <scope>NUCLEOTIDE SEQUENCE</scope>
</reference>
<accession>A0A6J5MAA8</accession>
<proteinExistence type="predicted"/>
<sequence>MVPFKPHSFRIFSESARQDANKVIEGFNPDLPGVYVKGCSQALSPNSSYDVFGRDVTDGFAFYVDISDTTLSALEVGGFIVWEGEIYTIETIQTNQQGILTDHTAIYGIKVRY</sequence>
<organism evidence="1">
    <name type="scientific">uncultured Caudovirales phage</name>
    <dbReference type="NCBI Taxonomy" id="2100421"/>
    <lineage>
        <taxon>Viruses</taxon>
        <taxon>Duplodnaviria</taxon>
        <taxon>Heunggongvirae</taxon>
        <taxon>Uroviricota</taxon>
        <taxon>Caudoviricetes</taxon>
        <taxon>Peduoviridae</taxon>
        <taxon>Maltschvirus</taxon>
        <taxon>Maltschvirus maltsch</taxon>
    </lineage>
</organism>
<dbReference type="EMBL" id="LR796403">
    <property type="protein sequence ID" value="CAB4141986.1"/>
    <property type="molecule type" value="Genomic_DNA"/>
</dbReference>
<protein>
    <submittedName>
        <fullName evidence="1">Uncharacterized protein</fullName>
    </submittedName>
</protein>